<organism evidence="1">
    <name type="scientific">Timema douglasi</name>
    <name type="common">Walking stick</name>
    <dbReference type="NCBI Taxonomy" id="61478"/>
    <lineage>
        <taxon>Eukaryota</taxon>
        <taxon>Metazoa</taxon>
        <taxon>Ecdysozoa</taxon>
        <taxon>Arthropoda</taxon>
        <taxon>Hexapoda</taxon>
        <taxon>Insecta</taxon>
        <taxon>Pterygota</taxon>
        <taxon>Neoptera</taxon>
        <taxon>Polyneoptera</taxon>
        <taxon>Phasmatodea</taxon>
        <taxon>Timematodea</taxon>
        <taxon>Timematoidea</taxon>
        <taxon>Timematidae</taxon>
        <taxon>Timema</taxon>
    </lineage>
</organism>
<evidence type="ECO:0000313" key="1">
    <source>
        <dbReference type="EMBL" id="CAD7198978.1"/>
    </source>
</evidence>
<gene>
    <name evidence="1" type="ORF">TDIB3V08_LOCUS5251</name>
</gene>
<dbReference type="EMBL" id="OA566484">
    <property type="protein sequence ID" value="CAD7198978.1"/>
    <property type="molecule type" value="Genomic_DNA"/>
</dbReference>
<reference evidence="1" key="1">
    <citation type="submission" date="2020-11" db="EMBL/GenBank/DDBJ databases">
        <authorList>
            <person name="Tran Van P."/>
        </authorList>
    </citation>
    <scope>NUCLEOTIDE SEQUENCE</scope>
</reference>
<dbReference type="AlphaFoldDB" id="A0A7R8VL64"/>
<name>A0A7R8VL64_TIMDO</name>
<sequence length="366" mass="42328">MKRKLTGLHLFAGFLRFKEKEQPNYALACITSCWDAGSSFHLCEILPRFTIIAHRTFLPVHHDSSPNLLSCPVHHGSSPNPSSYMVHHDNLPNLPTQFTMIAHRTFLPSRFTAVTHRTFLPTQFTTVTHRTFLSARFPTVTRRTFLPAWFTALAETSFPVHHDSLPNLPTQFIMIARRTFLPTRFTTVTRRTFLPARFTTVTRRTFHPARFTTVTRRTLFPTRFTVVAHQTFIPKRFTVVAHQTLPPSFLPTAIKWALAKRSLRDLKLTKLLRHRSCSGVVERAVDNEVFIETPESIGGVADHLAYKYQRGKAYHCAIHMVKKYGRLAPLRLLEDQIRWVKSNKKLGFALDIELTRRQHTNERLVR</sequence>
<protein>
    <submittedName>
        <fullName evidence="1">Uncharacterized protein</fullName>
    </submittedName>
</protein>
<proteinExistence type="predicted"/>
<accession>A0A7R8VL64</accession>